<protein>
    <submittedName>
        <fullName evidence="1">Uncharacterized protein</fullName>
    </submittedName>
</protein>
<dbReference type="RefSeq" id="WP_145641244.1">
    <property type="nucleotide sequence ID" value="NZ_VIWP01000007.1"/>
</dbReference>
<sequence>MQFHAYAYQVLPGSDESLHFAKTYEECREEAADQRRELKERDPDLPPLGPMKIYQFFMRMPDEATLLHALNHPDQTATMLQNACVIERREVGTLTE</sequence>
<evidence type="ECO:0000313" key="2">
    <source>
        <dbReference type="Proteomes" id="UP000320653"/>
    </source>
</evidence>
<proteinExistence type="predicted"/>
<evidence type="ECO:0000313" key="1">
    <source>
        <dbReference type="EMBL" id="TWF49899.1"/>
    </source>
</evidence>
<comment type="caution">
    <text evidence="1">The sequence shown here is derived from an EMBL/GenBank/DDBJ whole genome shotgun (WGS) entry which is preliminary data.</text>
</comment>
<dbReference type="AlphaFoldDB" id="A0A561QHT5"/>
<accession>A0A561QHT5</accession>
<organism evidence="1 2">
    <name type="scientific">Neorhizobium alkalisoli</name>
    <dbReference type="NCBI Taxonomy" id="528178"/>
    <lineage>
        <taxon>Bacteria</taxon>
        <taxon>Pseudomonadati</taxon>
        <taxon>Pseudomonadota</taxon>
        <taxon>Alphaproteobacteria</taxon>
        <taxon>Hyphomicrobiales</taxon>
        <taxon>Rhizobiaceae</taxon>
        <taxon>Rhizobium/Agrobacterium group</taxon>
        <taxon>Neorhizobium</taxon>
    </lineage>
</organism>
<name>A0A561QHT5_9HYPH</name>
<reference evidence="1 2" key="1">
    <citation type="submission" date="2019-06" db="EMBL/GenBank/DDBJ databases">
        <title>Sorghum-associated microbial communities from plants grown in Nebraska, USA.</title>
        <authorList>
            <person name="Schachtman D."/>
        </authorList>
    </citation>
    <scope>NUCLEOTIDE SEQUENCE [LARGE SCALE GENOMIC DNA]</scope>
    <source>
        <strain evidence="1 2">1225</strain>
    </source>
</reference>
<keyword evidence="2" id="KW-1185">Reference proteome</keyword>
<gene>
    <name evidence="1" type="ORF">FHW37_107270</name>
</gene>
<dbReference type="Proteomes" id="UP000320653">
    <property type="component" value="Unassembled WGS sequence"/>
</dbReference>
<dbReference type="OrthoDB" id="8375131at2"/>
<dbReference type="EMBL" id="VIWP01000007">
    <property type="protein sequence ID" value="TWF49899.1"/>
    <property type="molecule type" value="Genomic_DNA"/>
</dbReference>